<dbReference type="SMART" id="SM00529">
    <property type="entry name" value="HTH_DTXR"/>
    <property type="match status" value="1"/>
</dbReference>
<keyword evidence="5" id="KW-0963">Cytoplasm</keyword>
<dbReference type="InterPro" id="IPR036388">
    <property type="entry name" value="WH-like_DNA-bd_sf"/>
</dbReference>
<dbReference type="Pfam" id="PF01325">
    <property type="entry name" value="Fe_dep_repress"/>
    <property type="match status" value="1"/>
</dbReference>
<evidence type="ECO:0000256" key="12">
    <source>
        <dbReference type="ARBA" id="ARBA00025185"/>
    </source>
</evidence>
<dbReference type="InterPro" id="IPR038157">
    <property type="entry name" value="FeoA_core_dom"/>
</dbReference>
<dbReference type="Proteomes" id="UP001168552">
    <property type="component" value="Unassembled WGS sequence"/>
</dbReference>
<evidence type="ECO:0000256" key="6">
    <source>
        <dbReference type="ARBA" id="ARBA00022491"/>
    </source>
</evidence>
<reference evidence="15" key="1">
    <citation type="submission" date="2023-06" db="EMBL/GenBank/DDBJ databases">
        <title>Cytophagales bacterium Strain LB-30, isolated from soil.</title>
        <authorList>
            <person name="Liu B."/>
        </authorList>
    </citation>
    <scope>NUCLEOTIDE SEQUENCE</scope>
    <source>
        <strain evidence="15">LB-30</strain>
    </source>
</reference>
<dbReference type="Gene3D" id="1.10.10.10">
    <property type="entry name" value="Winged helix-like DNA-binding domain superfamily/Winged helix DNA-binding domain"/>
    <property type="match status" value="1"/>
</dbReference>
<dbReference type="InterPro" id="IPR022687">
    <property type="entry name" value="HTH_DTXR"/>
</dbReference>
<evidence type="ECO:0000256" key="10">
    <source>
        <dbReference type="ARBA" id="ARBA00023163"/>
    </source>
</evidence>
<dbReference type="PANTHER" id="PTHR33238">
    <property type="entry name" value="IRON (METAL) DEPENDENT REPRESSOR, DTXR FAMILY"/>
    <property type="match status" value="1"/>
</dbReference>
<comment type="subunit">
    <text evidence="3">Homodimer.</text>
</comment>
<comment type="function">
    <text evidence="12">In the presence of manganese, represses expression of mntH and mntS. Up-regulates expression of mntP.</text>
</comment>
<evidence type="ECO:0000256" key="8">
    <source>
        <dbReference type="ARBA" id="ARBA00023125"/>
    </source>
</evidence>
<protein>
    <recommendedName>
        <fullName evidence="4">Transcriptional regulator MntR</fullName>
    </recommendedName>
    <alternativeName>
        <fullName evidence="13">Manganese transport regulator</fullName>
    </alternativeName>
</protein>
<evidence type="ECO:0000256" key="13">
    <source>
        <dbReference type="ARBA" id="ARBA00032593"/>
    </source>
</evidence>
<dbReference type="Pfam" id="PF04023">
    <property type="entry name" value="FeoA"/>
    <property type="match status" value="1"/>
</dbReference>
<comment type="caution">
    <text evidence="15">The sequence shown here is derived from an EMBL/GenBank/DDBJ whole genome shotgun (WGS) entry which is preliminary data.</text>
</comment>
<dbReference type="InterPro" id="IPR036421">
    <property type="entry name" value="Fe_dep_repressor_sf"/>
</dbReference>
<accession>A0ABT8F1D8</accession>
<keyword evidence="6" id="KW-0678">Repressor</keyword>
<dbReference type="Pfam" id="PF02742">
    <property type="entry name" value="Fe_dep_repr_C"/>
    <property type="match status" value="1"/>
</dbReference>
<feature type="domain" description="HTH dtxR-type" evidence="14">
    <location>
        <begin position="1"/>
        <end position="64"/>
    </location>
</feature>
<evidence type="ECO:0000256" key="3">
    <source>
        <dbReference type="ARBA" id="ARBA00011738"/>
    </source>
</evidence>
<evidence type="ECO:0000313" key="15">
    <source>
        <dbReference type="EMBL" id="MDN4164114.1"/>
    </source>
</evidence>
<dbReference type="InterPro" id="IPR001367">
    <property type="entry name" value="Fe_dep_repressor"/>
</dbReference>
<dbReference type="Gene3D" id="1.10.60.10">
    <property type="entry name" value="Iron dependent repressor, metal binding and dimerisation domain"/>
    <property type="match status" value="1"/>
</dbReference>
<organism evidence="15 16">
    <name type="scientific">Shiella aurantiaca</name>
    <dbReference type="NCBI Taxonomy" id="3058365"/>
    <lineage>
        <taxon>Bacteria</taxon>
        <taxon>Pseudomonadati</taxon>
        <taxon>Bacteroidota</taxon>
        <taxon>Cytophagia</taxon>
        <taxon>Cytophagales</taxon>
        <taxon>Shiellaceae</taxon>
        <taxon>Shiella</taxon>
    </lineage>
</organism>
<dbReference type="Gene3D" id="2.30.30.90">
    <property type="match status" value="1"/>
</dbReference>
<comment type="similarity">
    <text evidence="2">Belongs to the DtxR/MntR family.</text>
</comment>
<dbReference type="InterPro" id="IPR050536">
    <property type="entry name" value="DtxR_MntR_Metal-Reg"/>
</dbReference>
<dbReference type="InterPro" id="IPR036390">
    <property type="entry name" value="WH_DNA-bd_sf"/>
</dbReference>
<evidence type="ECO:0000256" key="7">
    <source>
        <dbReference type="ARBA" id="ARBA00023015"/>
    </source>
</evidence>
<dbReference type="EMBL" id="JAUHJS010000001">
    <property type="protein sequence ID" value="MDN4164114.1"/>
    <property type="molecule type" value="Genomic_DNA"/>
</dbReference>
<evidence type="ECO:0000256" key="11">
    <source>
        <dbReference type="ARBA" id="ARBA00023211"/>
    </source>
</evidence>
<dbReference type="SUPFAM" id="SSF46785">
    <property type="entry name" value="Winged helix' DNA-binding domain"/>
    <property type="match status" value="1"/>
</dbReference>
<gene>
    <name evidence="15" type="ORF">QWY31_01310</name>
</gene>
<dbReference type="PANTHER" id="PTHR33238:SF11">
    <property type="entry name" value="TRANSCRIPTIONAL REGULATOR MNTR"/>
    <property type="match status" value="1"/>
</dbReference>
<keyword evidence="16" id="KW-1185">Reference proteome</keyword>
<keyword evidence="9" id="KW-0010">Activator</keyword>
<evidence type="ECO:0000313" key="16">
    <source>
        <dbReference type="Proteomes" id="UP001168552"/>
    </source>
</evidence>
<sequence length="218" mass="24664">MLSLSEENYLKAIYHLSEQGKTNVSTNLLAEHMGTKAASASDMLKKLSQKELIDYGRYQGANVSESGKKMALQIIRKHRLWEVFLVEKLKFNWNEVHEVAEQLEHIKSPLLIKRLDEFLNFPKKDPHGSPIPDEHGEIKEKPQFPLAEKPPGFEGLVVAVKDPGNHFLEYLDKIGIYLGAKLKIVDRITFDGSSEVIIDNKKTLFLSKEAGANILLSE</sequence>
<evidence type="ECO:0000256" key="5">
    <source>
        <dbReference type="ARBA" id="ARBA00022490"/>
    </source>
</evidence>
<dbReference type="SUPFAM" id="SSF47979">
    <property type="entry name" value="Iron-dependent repressor protein, dimerization domain"/>
    <property type="match status" value="1"/>
</dbReference>
<dbReference type="InterPro" id="IPR022689">
    <property type="entry name" value="Iron_dep_repressor"/>
</dbReference>
<evidence type="ECO:0000259" key="14">
    <source>
        <dbReference type="PROSITE" id="PS50944"/>
    </source>
</evidence>
<keyword evidence="11" id="KW-0464">Manganese</keyword>
<keyword evidence="8" id="KW-0238">DNA-binding</keyword>
<dbReference type="InterPro" id="IPR007167">
    <property type="entry name" value="Fe-transptr_FeoA-like"/>
</dbReference>
<name>A0ABT8F1D8_9BACT</name>
<dbReference type="RefSeq" id="WP_320002640.1">
    <property type="nucleotide sequence ID" value="NZ_JAUHJS010000001.1"/>
</dbReference>
<proteinExistence type="inferred from homology"/>
<keyword evidence="10" id="KW-0804">Transcription</keyword>
<evidence type="ECO:0000256" key="2">
    <source>
        <dbReference type="ARBA" id="ARBA00007871"/>
    </source>
</evidence>
<evidence type="ECO:0000256" key="9">
    <source>
        <dbReference type="ARBA" id="ARBA00023159"/>
    </source>
</evidence>
<evidence type="ECO:0000256" key="1">
    <source>
        <dbReference type="ARBA" id="ARBA00004496"/>
    </source>
</evidence>
<dbReference type="PROSITE" id="PS50944">
    <property type="entry name" value="HTH_DTXR"/>
    <property type="match status" value="1"/>
</dbReference>
<comment type="subcellular location">
    <subcellularLocation>
        <location evidence="1">Cytoplasm</location>
    </subcellularLocation>
</comment>
<evidence type="ECO:0000256" key="4">
    <source>
        <dbReference type="ARBA" id="ARBA00022386"/>
    </source>
</evidence>
<keyword evidence="7" id="KW-0805">Transcription regulation</keyword>